<proteinExistence type="predicted"/>
<protein>
    <submittedName>
        <fullName evidence="2">Uncharacterized protein</fullName>
    </submittedName>
</protein>
<keyword evidence="1" id="KW-1185">Reference proteome</keyword>
<sequence length="88" mass="10235">MNTSDEPLTLYKNSKLGNVKCFKSAQETQHEHRLVTKQWLRENVIVPQSLPEEEKQNLFALLEAYPDLYALDKKDTGRTTLVHHKIIT</sequence>
<name>A0A915IDA3_ROMCU</name>
<organism evidence="1 2">
    <name type="scientific">Romanomermis culicivorax</name>
    <name type="common">Nematode worm</name>
    <dbReference type="NCBI Taxonomy" id="13658"/>
    <lineage>
        <taxon>Eukaryota</taxon>
        <taxon>Metazoa</taxon>
        <taxon>Ecdysozoa</taxon>
        <taxon>Nematoda</taxon>
        <taxon>Enoplea</taxon>
        <taxon>Dorylaimia</taxon>
        <taxon>Mermithida</taxon>
        <taxon>Mermithoidea</taxon>
        <taxon>Mermithidae</taxon>
        <taxon>Romanomermis</taxon>
    </lineage>
</organism>
<evidence type="ECO:0000313" key="2">
    <source>
        <dbReference type="WBParaSite" id="nRc.2.0.1.t11196-RA"/>
    </source>
</evidence>
<reference evidence="2" key="1">
    <citation type="submission" date="2022-11" db="UniProtKB">
        <authorList>
            <consortium name="WormBaseParasite"/>
        </authorList>
    </citation>
    <scope>IDENTIFICATION</scope>
</reference>
<dbReference type="WBParaSite" id="nRc.2.0.1.t11196-RA">
    <property type="protein sequence ID" value="nRc.2.0.1.t11196-RA"/>
    <property type="gene ID" value="nRc.2.0.1.g11196"/>
</dbReference>
<accession>A0A915IDA3</accession>
<evidence type="ECO:0000313" key="1">
    <source>
        <dbReference type="Proteomes" id="UP000887565"/>
    </source>
</evidence>
<dbReference type="Proteomes" id="UP000887565">
    <property type="component" value="Unplaced"/>
</dbReference>
<dbReference type="AlphaFoldDB" id="A0A915IDA3"/>